<dbReference type="InterPro" id="IPR037923">
    <property type="entry name" value="HTH-like"/>
</dbReference>
<feature type="domain" description="HTH araC/xylS-type" evidence="4">
    <location>
        <begin position="178"/>
        <end position="276"/>
    </location>
</feature>
<dbReference type="Pfam" id="PF12833">
    <property type="entry name" value="HTH_18"/>
    <property type="match status" value="1"/>
</dbReference>
<dbReference type="Gene3D" id="1.10.10.60">
    <property type="entry name" value="Homeodomain-like"/>
    <property type="match status" value="2"/>
</dbReference>
<dbReference type="InterPro" id="IPR018062">
    <property type="entry name" value="HTH_AraC-typ_CS"/>
</dbReference>
<dbReference type="PROSITE" id="PS50983">
    <property type="entry name" value="FE_B12_PBP"/>
    <property type="match status" value="1"/>
</dbReference>
<accession>A0ABQ1W809</accession>
<dbReference type="Pfam" id="PF01497">
    <property type="entry name" value="Peripla_BP_2"/>
    <property type="match status" value="1"/>
</dbReference>
<evidence type="ECO:0000259" key="5">
    <source>
        <dbReference type="PROSITE" id="PS50983"/>
    </source>
</evidence>
<dbReference type="PROSITE" id="PS01124">
    <property type="entry name" value="HTH_ARAC_FAMILY_2"/>
    <property type="match status" value="1"/>
</dbReference>
<evidence type="ECO:0000256" key="2">
    <source>
        <dbReference type="ARBA" id="ARBA00023125"/>
    </source>
</evidence>
<name>A0ABQ1W809_9BACL</name>
<dbReference type="SUPFAM" id="SSF46689">
    <property type="entry name" value="Homeodomain-like"/>
    <property type="match status" value="2"/>
</dbReference>
<evidence type="ECO:0000313" key="7">
    <source>
        <dbReference type="Proteomes" id="UP000608420"/>
    </source>
</evidence>
<feature type="domain" description="Fe/B12 periplasmic-binding" evidence="5">
    <location>
        <begin position="277"/>
        <end position="542"/>
    </location>
</feature>
<comment type="caution">
    <text evidence="6">The sequence shown here is derived from an EMBL/GenBank/DDBJ whole genome shotgun (WGS) entry which is preliminary data.</text>
</comment>
<dbReference type="PROSITE" id="PS00041">
    <property type="entry name" value="HTH_ARAC_FAMILY_1"/>
    <property type="match status" value="1"/>
</dbReference>
<evidence type="ECO:0000256" key="1">
    <source>
        <dbReference type="ARBA" id="ARBA00023015"/>
    </source>
</evidence>
<dbReference type="PANTHER" id="PTHR43280:SF28">
    <property type="entry name" value="HTH-TYPE TRANSCRIPTIONAL ACTIVATOR RHAS"/>
    <property type="match status" value="1"/>
</dbReference>
<dbReference type="EMBL" id="BMIW01000060">
    <property type="protein sequence ID" value="GGG19831.1"/>
    <property type="molecule type" value="Genomic_DNA"/>
</dbReference>
<dbReference type="InterPro" id="IPR002491">
    <property type="entry name" value="ABC_transptr_periplasmic_BD"/>
</dbReference>
<proteinExistence type="predicted"/>
<dbReference type="SUPFAM" id="SSF51215">
    <property type="entry name" value="Regulatory protein AraC"/>
    <property type="match status" value="1"/>
</dbReference>
<dbReference type="Gene3D" id="3.40.50.1980">
    <property type="entry name" value="Nitrogenase molybdenum iron protein domain"/>
    <property type="match status" value="1"/>
</dbReference>
<sequence length="543" mass="61947">MIDSKYSVTDFHPSAVRLWDVDFFHRTVLNMEQQLAIQNVLIIILKGELDLDLKERTIRISEGDIRLCPSGSTFGVRSKGSHGVTAALFHFSLYQADTSRKDRLIEMEDVAADMFWTAGATTCPAENLQAICRKVYRHFHHSLPHKQWRAQLDFQELLYELLTESGGGDRNDKVQAIERAKAYIEDNYSEELTVNRLADVADFSPKYFADLFKKTYGYSAMEYVTRVRMNKAKQLMLGSDVLLKEVAHLVGYKDEFYFSRKFKKEVGLSPSSYVKERGSKIALYGSTSLLGYLTPLQIIPYAAPLHPKWSAELYHTIGPEIPIHLDAYRQNHNKEANLTKLEAAQPERIICPRGLEPWEKQRLEQIAPVDELSLEEDWRGELTALAGLLGRRTEAEQWLHAFEQKISRLRQRIAEHTALPTLVTVRVFRNQFTLYNSPAVQEVLYNLLGCSVPSSLPAEPFVSLAIEQLGLIEAGHIFVLVRQDTETLAYWRELSSSAAWMSLPAVREGRTHLITSYPWREYSPASIEHMAEAAAQLLTEKNP</sequence>
<keyword evidence="2" id="KW-0238">DNA-binding</keyword>
<dbReference type="SMART" id="SM00342">
    <property type="entry name" value="HTH_ARAC"/>
    <property type="match status" value="1"/>
</dbReference>
<protein>
    <submittedName>
        <fullName evidence="6">HTH-type transcriptional activator Btr</fullName>
    </submittedName>
</protein>
<evidence type="ECO:0000313" key="6">
    <source>
        <dbReference type="EMBL" id="GGG19831.1"/>
    </source>
</evidence>
<keyword evidence="3" id="KW-0804">Transcription</keyword>
<dbReference type="InterPro" id="IPR020449">
    <property type="entry name" value="Tscrpt_reg_AraC-type_HTH"/>
</dbReference>
<gene>
    <name evidence="6" type="primary">btr</name>
    <name evidence="6" type="ORF">GCM10010913_47490</name>
</gene>
<evidence type="ECO:0000259" key="4">
    <source>
        <dbReference type="PROSITE" id="PS01124"/>
    </source>
</evidence>
<dbReference type="PRINTS" id="PR00032">
    <property type="entry name" value="HTHARAC"/>
</dbReference>
<dbReference type="InterPro" id="IPR018060">
    <property type="entry name" value="HTH_AraC"/>
</dbReference>
<organism evidence="6 7">
    <name type="scientific">Paenibacillus aceti</name>
    <dbReference type="NCBI Taxonomy" id="1820010"/>
    <lineage>
        <taxon>Bacteria</taxon>
        <taxon>Bacillati</taxon>
        <taxon>Bacillota</taxon>
        <taxon>Bacilli</taxon>
        <taxon>Bacillales</taxon>
        <taxon>Paenibacillaceae</taxon>
        <taxon>Paenibacillus</taxon>
    </lineage>
</organism>
<dbReference type="InterPro" id="IPR009057">
    <property type="entry name" value="Homeodomain-like_sf"/>
</dbReference>
<evidence type="ECO:0000256" key="3">
    <source>
        <dbReference type="ARBA" id="ARBA00023163"/>
    </source>
</evidence>
<keyword evidence="1" id="KW-0805">Transcription regulation</keyword>
<dbReference type="PANTHER" id="PTHR43280">
    <property type="entry name" value="ARAC-FAMILY TRANSCRIPTIONAL REGULATOR"/>
    <property type="match status" value="1"/>
</dbReference>
<reference evidence="7" key="1">
    <citation type="journal article" date="2019" name="Int. J. Syst. Evol. Microbiol.">
        <title>The Global Catalogue of Microorganisms (GCM) 10K type strain sequencing project: providing services to taxonomists for standard genome sequencing and annotation.</title>
        <authorList>
            <consortium name="The Broad Institute Genomics Platform"/>
            <consortium name="The Broad Institute Genome Sequencing Center for Infectious Disease"/>
            <person name="Wu L."/>
            <person name="Ma J."/>
        </authorList>
    </citation>
    <scope>NUCLEOTIDE SEQUENCE [LARGE SCALE GENOMIC DNA]</scope>
    <source>
        <strain evidence="7">CGMCC 1.15420</strain>
    </source>
</reference>
<dbReference type="SUPFAM" id="SSF53807">
    <property type="entry name" value="Helical backbone' metal receptor"/>
    <property type="match status" value="1"/>
</dbReference>
<keyword evidence="7" id="KW-1185">Reference proteome</keyword>
<dbReference type="Proteomes" id="UP000608420">
    <property type="component" value="Unassembled WGS sequence"/>
</dbReference>